<evidence type="ECO:0000313" key="1">
    <source>
        <dbReference type="EMBL" id="QJA94160.1"/>
    </source>
</evidence>
<organism evidence="1">
    <name type="scientific">viral metagenome</name>
    <dbReference type="NCBI Taxonomy" id="1070528"/>
    <lineage>
        <taxon>unclassified sequences</taxon>
        <taxon>metagenomes</taxon>
        <taxon>organismal metagenomes</taxon>
    </lineage>
</organism>
<gene>
    <name evidence="1" type="ORF">MM415B03959_0008</name>
</gene>
<dbReference type="AlphaFoldDB" id="A0A6M3LH18"/>
<name>A0A6M3LH18_9ZZZZ</name>
<protein>
    <submittedName>
        <fullName evidence="1">Uncharacterized protein</fullName>
    </submittedName>
</protein>
<sequence>MQLNSDTQKNYEVTLINDVQDYFLASMDSTEPPTLKVSSQFDVTKKYPIFNVNPNTNVIILQSPKNEQLYRFNIRFINFHKKRNAQLNLFKMED</sequence>
<reference evidence="1" key="1">
    <citation type="submission" date="2020-03" db="EMBL/GenBank/DDBJ databases">
        <title>The deep terrestrial virosphere.</title>
        <authorList>
            <person name="Holmfeldt K."/>
            <person name="Nilsson E."/>
            <person name="Simone D."/>
            <person name="Lopez-Fernandez M."/>
            <person name="Wu X."/>
            <person name="de Brujin I."/>
            <person name="Lundin D."/>
            <person name="Andersson A."/>
            <person name="Bertilsson S."/>
            <person name="Dopson M."/>
        </authorList>
    </citation>
    <scope>NUCLEOTIDE SEQUENCE</scope>
    <source>
        <strain evidence="1">MM415B03959</strain>
    </source>
</reference>
<proteinExistence type="predicted"/>
<accession>A0A6M3LH18</accession>
<dbReference type="EMBL" id="MT143208">
    <property type="protein sequence ID" value="QJA94160.1"/>
    <property type="molecule type" value="Genomic_DNA"/>
</dbReference>